<proteinExistence type="inferred from homology"/>
<name>A0A851GCV7_9BACT</name>
<reference evidence="6 7" key="1">
    <citation type="submission" date="2020-07" db="EMBL/GenBank/DDBJ databases">
        <title>Roseicoccus Jingziensis gen. nov., sp. nov., isolated from coastal seawater.</title>
        <authorList>
            <person name="Feng X."/>
        </authorList>
    </citation>
    <scope>NUCLEOTIDE SEQUENCE [LARGE SCALE GENOMIC DNA]</scope>
    <source>
        <strain evidence="6 7">N1E253</strain>
    </source>
</reference>
<dbReference type="InterPro" id="IPR026856">
    <property type="entry name" value="Sialidase_fam"/>
</dbReference>
<evidence type="ECO:0000313" key="7">
    <source>
        <dbReference type="Proteomes" id="UP000557872"/>
    </source>
</evidence>
<dbReference type="Pfam" id="PF13088">
    <property type="entry name" value="BNR_2"/>
    <property type="match status" value="1"/>
</dbReference>
<feature type="domain" description="Sialidase" evidence="5">
    <location>
        <begin position="211"/>
        <end position="505"/>
    </location>
</feature>
<dbReference type="Gene3D" id="2.120.10.10">
    <property type="match status" value="1"/>
</dbReference>
<dbReference type="Proteomes" id="UP000557872">
    <property type="component" value="Unassembled WGS sequence"/>
</dbReference>
<dbReference type="PANTHER" id="PTHR10628">
    <property type="entry name" value="SIALIDASE"/>
    <property type="match status" value="1"/>
</dbReference>
<dbReference type="GO" id="GO:0004308">
    <property type="term" value="F:exo-alpha-sialidase activity"/>
    <property type="evidence" value="ECO:0007669"/>
    <property type="project" value="UniProtKB-EC"/>
</dbReference>
<dbReference type="EC" id="3.2.1.18" evidence="3"/>
<dbReference type="SUPFAM" id="SSF50939">
    <property type="entry name" value="Sialidases"/>
    <property type="match status" value="1"/>
</dbReference>
<dbReference type="GO" id="GO:0005737">
    <property type="term" value="C:cytoplasm"/>
    <property type="evidence" value="ECO:0007669"/>
    <property type="project" value="TreeGrafter"/>
</dbReference>
<evidence type="ECO:0000256" key="1">
    <source>
        <dbReference type="ARBA" id="ARBA00000427"/>
    </source>
</evidence>
<keyword evidence="7" id="KW-1185">Reference proteome</keyword>
<dbReference type="GO" id="GO:0006689">
    <property type="term" value="P:ganglioside catabolic process"/>
    <property type="evidence" value="ECO:0007669"/>
    <property type="project" value="TreeGrafter"/>
</dbReference>
<keyword evidence="4" id="KW-0732">Signal</keyword>
<evidence type="ECO:0000256" key="2">
    <source>
        <dbReference type="ARBA" id="ARBA00009348"/>
    </source>
</evidence>
<evidence type="ECO:0000313" key="6">
    <source>
        <dbReference type="EMBL" id="NWK54772.1"/>
    </source>
</evidence>
<comment type="caution">
    <text evidence="6">The sequence shown here is derived from an EMBL/GenBank/DDBJ whole genome shotgun (WGS) entry which is preliminary data.</text>
</comment>
<sequence length="537" mass="59097">MKITTLALTSLISLTALQLSAKTLYVVKDGKFTEHAHRQGNSWKESGQVAIGKNTGQRLAFRHKVQGNEFSVSTKLSLTKLNHTSAGIYMGTEFFGFDGQRGLFTEGGSFGGVSFYKGPELTAGEPFTFVASGKDGKISFSINGQHIVTKPYDQSFVRGIALRPHRGEMNIHEFKVSGTISELEKLNHLFACGTEGYKSYRIPALVTTTKGSLLAFCEGRKHGSGDHGDIDIVMKRSTDGGKTWSPLQVVHDNHNHVAGNPAPIIDQQSGRIHLLSCTSAHHEYAIYQGKGRRGIFIQHSDDDGQTWSSPRDIASNIYPENWRWYATGPCSGIQIREGKHAGRLVCPANHTYVEEGSDKNHFRAHCIFSDDHGKTWQLGGSSAFGGNESSIAEAGNDLLYQSIRMQSHRKGVRGTRYSRDGGETWTELKHDQNLPCPMCQGAVIRDYSQSKRLIHSNPGTRNGRNGMTIRISDDGGQSWPLAKTILNTSSAYSDISLTKDGDIAILFEGGHYAYSQEGIIFNIYPQKEIKEKPAGQK</sequence>
<organism evidence="6 7">
    <name type="scientific">Oceaniferula marina</name>
    <dbReference type="NCBI Taxonomy" id="2748318"/>
    <lineage>
        <taxon>Bacteria</taxon>
        <taxon>Pseudomonadati</taxon>
        <taxon>Verrucomicrobiota</taxon>
        <taxon>Verrucomicrobiia</taxon>
        <taxon>Verrucomicrobiales</taxon>
        <taxon>Verrucomicrobiaceae</taxon>
        <taxon>Oceaniferula</taxon>
    </lineage>
</organism>
<dbReference type="InterPro" id="IPR036278">
    <property type="entry name" value="Sialidase_sf"/>
</dbReference>
<comment type="catalytic activity">
    <reaction evidence="1">
        <text>Hydrolysis of alpha-(2-&gt;3)-, alpha-(2-&gt;6)-, alpha-(2-&gt;8)- glycosidic linkages of terminal sialic acid residues in oligosaccharides, glycoproteins, glycolipids, colominic acid and synthetic substrates.</text>
        <dbReference type="EC" id="3.2.1.18"/>
    </reaction>
</comment>
<comment type="similarity">
    <text evidence="2">Belongs to the glycosyl hydrolase 33 family.</text>
</comment>
<dbReference type="InterPro" id="IPR011040">
    <property type="entry name" value="Sialidase"/>
</dbReference>
<dbReference type="RefSeq" id="WP_178931278.1">
    <property type="nucleotide sequence ID" value="NZ_JACBAZ010000001.1"/>
</dbReference>
<feature type="signal peptide" evidence="4">
    <location>
        <begin position="1"/>
        <end position="21"/>
    </location>
</feature>
<evidence type="ECO:0000256" key="3">
    <source>
        <dbReference type="ARBA" id="ARBA00012733"/>
    </source>
</evidence>
<dbReference type="GO" id="GO:0009313">
    <property type="term" value="P:oligosaccharide catabolic process"/>
    <property type="evidence" value="ECO:0007669"/>
    <property type="project" value="TreeGrafter"/>
</dbReference>
<dbReference type="GO" id="GO:0016020">
    <property type="term" value="C:membrane"/>
    <property type="evidence" value="ECO:0007669"/>
    <property type="project" value="TreeGrafter"/>
</dbReference>
<evidence type="ECO:0000256" key="4">
    <source>
        <dbReference type="SAM" id="SignalP"/>
    </source>
</evidence>
<dbReference type="EMBL" id="JACBAZ010000001">
    <property type="protein sequence ID" value="NWK54772.1"/>
    <property type="molecule type" value="Genomic_DNA"/>
</dbReference>
<dbReference type="AlphaFoldDB" id="A0A851GCV7"/>
<gene>
    <name evidence="6" type="ORF">HW115_04075</name>
</gene>
<dbReference type="CDD" id="cd15482">
    <property type="entry name" value="Sialidase_non-viral"/>
    <property type="match status" value="1"/>
</dbReference>
<protein>
    <recommendedName>
        <fullName evidence="3">exo-alpha-sialidase</fullName>
        <ecNumber evidence="3">3.2.1.18</ecNumber>
    </recommendedName>
</protein>
<feature type="chain" id="PRO_5033026396" description="exo-alpha-sialidase" evidence="4">
    <location>
        <begin position="22"/>
        <end position="537"/>
    </location>
</feature>
<accession>A0A851GCV7</accession>
<evidence type="ECO:0000259" key="5">
    <source>
        <dbReference type="Pfam" id="PF13088"/>
    </source>
</evidence>
<dbReference type="PANTHER" id="PTHR10628:SF30">
    <property type="entry name" value="EXO-ALPHA-SIALIDASE"/>
    <property type="match status" value="1"/>
</dbReference>